<dbReference type="Pfam" id="PF14223">
    <property type="entry name" value="Retrotran_gag_2"/>
    <property type="match status" value="1"/>
</dbReference>
<accession>A0AAW2XQC2</accession>
<sequence>MAERSSVQEQGIKMFFFVEKLEDLQARLENDTYIDVILQSLPLSYDSFIINFNMNGLSKSAHELINMLIQFMATTKKSKPVVKFGKASTSK</sequence>
<name>A0AAW2XQC2_9LAMI</name>
<dbReference type="EMBL" id="JACGWN010000003">
    <property type="protein sequence ID" value="KAL0455132.1"/>
    <property type="molecule type" value="Genomic_DNA"/>
</dbReference>
<gene>
    <name evidence="1" type="ORF">Slati_0852400</name>
</gene>
<dbReference type="AlphaFoldDB" id="A0AAW2XQC2"/>
<protein>
    <submittedName>
        <fullName evidence="1">Uncharacterized protein</fullName>
    </submittedName>
</protein>
<feature type="non-terminal residue" evidence="1">
    <location>
        <position position="91"/>
    </location>
</feature>
<reference evidence="1" key="2">
    <citation type="journal article" date="2024" name="Plant">
        <title>Genomic evolution and insights into agronomic trait innovations of Sesamum species.</title>
        <authorList>
            <person name="Miao H."/>
            <person name="Wang L."/>
            <person name="Qu L."/>
            <person name="Liu H."/>
            <person name="Sun Y."/>
            <person name="Le M."/>
            <person name="Wang Q."/>
            <person name="Wei S."/>
            <person name="Zheng Y."/>
            <person name="Lin W."/>
            <person name="Duan Y."/>
            <person name="Cao H."/>
            <person name="Xiong S."/>
            <person name="Wang X."/>
            <person name="Wei L."/>
            <person name="Li C."/>
            <person name="Ma Q."/>
            <person name="Ju M."/>
            <person name="Zhao R."/>
            <person name="Li G."/>
            <person name="Mu C."/>
            <person name="Tian Q."/>
            <person name="Mei H."/>
            <person name="Zhang T."/>
            <person name="Gao T."/>
            <person name="Zhang H."/>
        </authorList>
    </citation>
    <scope>NUCLEOTIDE SEQUENCE</scope>
    <source>
        <strain evidence="1">KEN1</strain>
    </source>
</reference>
<organism evidence="1">
    <name type="scientific">Sesamum latifolium</name>
    <dbReference type="NCBI Taxonomy" id="2727402"/>
    <lineage>
        <taxon>Eukaryota</taxon>
        <taxon>Viridiplantae</taxon>
        <taxon>Streptophyta</taxon>
        <taxon>Embryophyta</taxon>
        <taxon>Tracheophyta</taxon>
        <taxon>Spermatophyta</taxon>
        <taxon>Magnoliopsida</taxon>
        <taxon>eudicotyledons</taxon>
        <taxon>Gunneridae</taxon>
        <taxon>Pentapetalae</taxon>
        <taxon>asterids</taxon>
        <taxon>lamiids</taxon>
        <taxon>Lamiales</taxon>
        <taxon>Pedaliaceae</taxon>
        <taxon>Sesamum</taxon>
    </lineage>
</organism>
<comment type="caution">
    <text evidence="1">The sequence shown here is derived from an EMBL/GenBank/DDBJ whole genome shotgun (WGS) entry which is preliminary data.</text>
</comment>
<evidence type="ECO:0000313" key="1">
    <source>
        <dbReference type="EMBL" id="KAL0455132.1"/>
    </source>
</evidence>
<reference evidence="1" key="1">
    <citation type="submission" date="2020-06" db="EMBL/GenBank/DDBJ databases">
        <authorList>
            <person name="Li T."/>
            <person name="Hu X."/>
            <person name="Zhang T."/>
            <person name="Song X."/>
            <person name="Zhang H."/>
            <person name="Dai N."/>
            <person name="Sheng W."/>
            <person name="Hou X."/>
            <person name="Wei L."/>
        </authorList>
    </citation>
    <scope>NUCLEOTIDE SEQUENCE</scope>
    <source>
        <strain evidence="1">KEN1</strain>
        <tissue evidence="1">Leaf</tissue>
    </source>
</reference>
<proteinExistence type="predicted"/>